<organismHost>
    <name type="scientific">Paramecium bursaria</name>
    <dbReference type="NCBI Taxonomy" id="74790"/>
</organismHost>
<protein>
    <submittedName>
        <fullName evidence="1">Uncharacterized protein m064L</fullName>
    </submittedName>
</protein>
<reference evidence="1 2" key="1">
    <citation type="journal article" date="2007" name="Virology">
        <title>Sequence and annotation of the 314-kb MT325 and the 321-kb FR483 viruses that infect Chlorella Pbi.</title>
        <authorList>
            <person name="Fitzgerald L.A."/>
            <person name="Graves M.V."/>
            <person name="Li X."/>
            <person name="Feldblyum T."/>
            <person name="Hartigan J."/>
            <person name="Van Etten J.L."/>
        </authorList>
    </citation>
    <scope>NUCLEOTIDE SEQUENCE [LARGE SCALE GENOMIC DNA]</scope>
    <source>
        <strain evidence="1 2">MT325</strain>
    </source>
</reference>
<gene>
    <name evidence="1" type="primary">m064L</name>
    <name evidence="1" type="ORF">MT325_m064L</name>
</gene>
<sequence length="114" mass="12444">MKNPNEDTFPPIEFTCPVTNTFGALRILVDTLEASTFPLATTFPEMFIACVPDTIAGTSVSLDPLPRKKPSVITFPRTFTCPNATTFPALRILIETFEALTFPGADTFPMIPMG</sequence>
<name>A7ITE4_PBCVM</name>
<evidence type="ECO:0000313" key="1">
    <source>
        <dbReference type="EMBL" id="ABT13618.1"/>
    </source>
</evidence>
<accession>A7ITE4</accession>
<organism evidence="1 2">
    <name type="scientific">Paramecium bursaria Chlorella virus MT325</name>
    <name type="common">PBCV-MT325</name>
    <dbReference type="NCBI Taxonomy" id="346932"/>
    <lineage>
        <taxon>Viruses</taxon>
        <taxon>Varidnaviria</taxon>
        <taxon>Bamfordvirae</taxon>
        <taxon>Nucleocytoviricota</taxon>
        <taxon>Megaviricetes</taxon>
        <taxon>Algavirales</taxon>
        <taxon>Phycodnaviridae</taxon>
        <taxon>Chlorovirus</taxon>
        <taxon>Chlorovirus conductrix</taxon>
        <taxon>Paramecium bursaria Chlorella virus A1</taxon>
    </lineage>
</organism>
<evidence type="ECO:0000313" key="2">
    <source>
        <dbReference type="Proteomes" id="UP000246715"/>
    </source>
</evidence>
<dbReference type="EMBL" id="DQ491001">
    <property type="protein sequence ID" value="ABT13618.1"/>
    <property type="molecule type" value="Genomic_DNA"/>
</dbReference>
<proteinExistence type="predicted"/>
<dbReference type="Proteomes" id="UP000246715">
    <property type="component" value="Segment"/>
</dbReference>